<keyword evidence="4" id="KW-1185">Reference proteome</keyword>
<protein>
    <submittedName>
        <fullName evidence="3">Uncharacterized protein</fullName>
    </submittedName>
</protein>
<feature type="compositionally biased region" description="Acidic residues" evidence="1">
    <location>
        <begin position="371"/>
        <end position="387"/>
    </location>
</feature>
<feature type="transmembrane region" description="Helical" evidence="2">
    <location>
        <begin position="97"/>
        <end position="120"/>
    </location>
</feature>
<reference evidence="3" key="1">
    <citation type="submission" date="2019-11" db="EMBL/GenBank/DDBJ databases">
        <authorList>
            <person name="Liu Y."/>
            <person name="Hou J."/>
            <person name="Li T.-Q."/>
            <person name="Guan C.-H."/>
            <person name="Wu X."/>
            <person name="Wu H.-Z."/>
            <person name="Ling F."/>
            <person name="Zhang R."/>
            <person name="Shi X.-G."/>
            <person name="Ren J.-P."/>
            <person name="Chen E.-F."/>
            <person name="Sun J.-M."/>
        </authorList>
    </citation>
    <scope>NUCLEOTIDE SEQUENCE</scope>
    <source>
        <strain evidence="3">Adult_tree_wgs_1</strain>
        <tissue evidence="3">Leaves</tissue>
    </source>
</reference>
<name>A0A834GKU1_RHOSS</name>
<organism evidence="3 4">
    <name type="scientific">Rhododendron simsii</name>
    <name type="common">Sims's rhododendron</name>
    <dbReference type="NCBI Taxonomy" id="118357"/>
    <lineage>
        <taxon>Eukaryota</taxon>
        <taxon>Viridiplantae</taxon>
        <taxon>Streptophyta</taxon>
        <taxon>Embryophyta</taxon>
        <taxon>Tracheophyta</taxon>
        <taxon>Spermatophyta</taxon>
        <taxon>Magnoliopsida</taxon>
        <taxon>eudicotyledons</taxon>
        <taxon>Gunneridae</taxon>
        <taxon>Pentapetalae</taxon>
        <taxon>asterids</taxon>
        <taxon>Ericales</taxon>
        <taxon>Ericaceae</taxon>
        <taxon>Ericoideae</taxon>
        <taxon>Rhodoreae</taxon>
        <taxon>Rhododendron</taxon>
    </lineage>
</organism>
<feature type="region of interest" description="Disordered" evidence="1">
    <location>
        <begin position="361"/>
        <end position="387"/>
    </location>
</feature>
<accession>A0A834GKU1</accession>
<evidence type="ECO:0000256" key="2">
    <source>
        <dbReference type="SAM" id="Phobius"/>
    </source>
</evidence>
<evidence type="ECO:0000313" key="3">
    <source>
        <dbReference type="EMBL" id="KAF7136288.1"/>
    </source>
</evidence>
<dbReference type="Proteomes" id="UP000626092">
    <property type="component" value="Unassembled WGS sequence"/>
</dbReference>
<feature type="transmembrane region" description="Helical" evidence="2">
    <location>
        <begin position="12"/>
        <end position="30"/>
    </location>
</feature>
<dbReference type="EMBL" id="WJXA01000008">
    <property type="protein sequence ID" value="KAF7136288.1"/>
    <property type="molecule type" value="Genomic_DNA"/>
</dbReference>
<sequence>MGRLVAMELRNIGLVVAVLIAAATFTRVLSPRGGVCGGDFNLLTDGGNFNASVTSTNNLFAASTNFFNATLSIPTDNPVKRLLFDAKDLEYGFAFDLFYGFNTVAFVLSAAMIMFVLPVAPGQQDLRFRRPPETGLAKYFVHTVVEHMIKLRGWSIKLALDSYSSTAGLSGEHIRASNPTRLGTTTGIEVEDLVGEYVSSFRISMPWQAPQGVDGCADRDGHRACRFPPRLGRSEHLHSGLLAGAAPPVVVVPAWSGLVQFEAVNHRTLGGTTVPEEAGAFLDLRCRVILLPQIGVRGLDLLPDMTRSPPLPSPAFFIFPRLRRPRPSAVYEAMTHASSWATALAMTFSVRQTVETPIGSQEFGCNGDIARDDEVDNDGDDDGGVGF</sequence>
<comment type="caution">
    <text evidence="3">The sequence shown here is derived from an EMBL/GenBank/DDBJ whole genome shotgun (WGS) entry which is preliminary data.</text>
</comment>
<evidence type="ECO:0000256" key="1">
    <source>
        <dbReference type="SAM" id="MobiDB-lite"/>
    </source>
</evidence>
<gene>
    <name evidence="3" type="ORF">RHSIM_Rhsim08G0165500</name>
</gene>
<keyword evidence="2" id="KW-1133">Transmembrane helix</keyword>
<keyword evidence="2" id="KW-0472">Membrane</keyword>
<dbReference type="AlphaFoldDB" id="A0A834GKU1"/>
<evidence type="ECO:0000313" key="4">
    <source>
        <dbReference type="Proteomes" id="UP000626092"/>
    </source>
</evidence>
<proteinExistence type="predicted"/>
<keyword evidence="2" id="KW-0812">Transmembrane</keyword>